<evidence type="ECO:0000256" key="10">
    <source>
        <dbReference type="ARBA" id="ARBA00023237"/>
    </source>
</evidence>
<dbReference type="Proteomes" id="UP000294593">
    <property type="component" value="Unassembled WGS sequence"/>
</dbReference>
<feature type="chain" id="PRO_5020435743" evidence="11">
    <location>
        <begin position="23"/>
        <end position="324"/>
    </location>
</feature>
<keyword evidence="3" id="KW-0813">Transport</keyword>
<gene>
    <name evidence="13" type="ORF">EV672_11091</name>
</gene>
<dbReference type="GO" id="GO:0046930">
    <property type="term" value="C:pore complex"/>
    <property type="evidence" value="ECO:0007669"/>
    <property type="project" value="UniProtKB-KW"/>
</dbReference>
<evidence type="ECO:0000259" key="12">
    <source>
        <dbReference type="Pfam" id="PF13609"/>
    </source>
</evidence>
<evidence type="ECO:0000256" key="1">
    <source>
        <dbReference type="ARBA" id="ARBA00004571"/>
    </source>
</evidence>
<dbReference type="SUPFAM" id="SSF56935">
    <property type="entry name" value="Porins"/>
    <property type="match status" value="1"/>
</dbReference>
<accession>A0A4R6R5Q1</accession>
<protein>
    <submittedName>
        <fullName evidence="13">Putative porin</fullName>
    </submittedName>
</protein>
<comment type="caution">
    <text evidence="13">The sequence shown here is derived from an EMBL/GenBank/DDBJ whole genome shotgun (WGS) entry which is preliminary data.</text>
</comment>
<keyword evidence="14" id="KW-1185">Reference proteome</keyword>
<evidence type="ECO:0000256" key="7">
    <source>
        <dbReference type="ARBA" id="ARBA00023065"/>
    </source>
</evidence>
<dbReference type="CDD" id="cd00342">
    <property type="entry name" value="gram_neg_porins"/>
    <property type="match status" value="1"/>
</dbReference>
<keyword evidence="6 11" id="KW-0732">Signal</keyword>
<evidence type="ECO:0000256" key="11">
    <source>
        <dbReference type="SAM" id="SignalP"/>
    </source>
</evidence>
<keyword evidence="9" id="KW-0472">Membrane</keyword>
<evidence type="ECO:0000256" key="6">
    <source>
        <dbReference type="ARBA" id="ARBA00022729"/>
    </source>
</evidence>
<keyword evidence="10" id="KW-0998">Cell outer membrane</keyword>
<evidence type="ECO:0000256" key="4">
    <source>
        <dbReference type="ARBA" id="ARBA00022452"/>
    </source>
</evidence>
<dbReference type="GO" id="GO:0006811">
    <property type="term" value="P:monoatomic ion transport"/>
    <property type="evidence" value="ECO:0007669"/>
    <property type="project" value="UniProtKB-KW"/>
</dbReference>
<dbReference type="InterPro" id="IPR023614">
    <property type="entry name" value="Porin_dom_sf"/>
</dbReference>
<dbReference type="GO" id="GO:0015288">
    <property type="term" value="F:porin activity"/>
    <property type="evidence" value="ECO:0007669"/>
    <property type="project" value="UniProtKB-KW"/>
</dbReference>
<evidence type="ECO:0000256" key="5">
    <source>
        <dbReference type="ARBA" id="ARBA00022692"/>
    </source>
</evidence>
<name>A0A4R6R5Q1_9BURK</name>
<dbReference type="AlphaFoldDB" id="A0A4R6R5Q1"/>
<dbReference type="InterPro" id="IPR050298">
    <property type="entry name" value="Gram-neg_bact_OMP"/>
</dbReference>
<evidence type="ECO:0000256" key="8">
    <source>
        <dbReference type="ARBA" id="ARBA00023114"/>
    </source>
</evidence>
<dbReference type="GO" id="GO:0009279">
    <property type="term" value="C:cell outer membrane"/>
    <property type="evidence" value="ECO:0007669"/>
    <property type="project" value="UniProtKB-SubCell"/>
</dbReference>
<reference evidence="13 14" key="1">
    <citation type="submission" date="2019-03" db="EMBL/GenBank/DDBJ databases">
        <title>Genomic Encyclopedia of Type Strains, Phase IV (KMG-IV): sequencing the most valuable type-strain genomes for metagenomic binning, comparative biology and taxonomic classification.</title>
        <authorList>
            <person name="Goeker M."/>
        </authorList>
    </citation>
    <scope>NUCLEOTIDE SEQUENCE [LARGE SCALE GENOMIC DNA]</scope>
    <source>
        <strain evidence="13 14">DSM 11901</strain>
    </source>
</reference>
<dbReference type="InterPro" id="IPR033900">
    <property type="entry name" value="Gram_neg_porin_domain"/>
</dbReference>
<evidence type="ECO:0000256" key="9">
    <source>
        <dbReference type="ARBA" id="ARBA00023136"/>
    </source>
</evidence>
<sequence length="324" mass="33445">MSANKKLVAVAALTLVSGLAHAQSQMKIYGYLETGVGSYKAAGAQSAVTKVESGNMMTSFLGFAGSEDLGGGLKAEFALETFIGVDNGATVPNQAGQFFGRASWVGLSGSLGKLALGQYDNPLFIAGLSYNPFGSSMVFSPTMRQYYNLGSTSSSRAVNLVKADTAWVNAITYETPTMGGFSGTLQYAPKESASGKDSSSYSVGLAYNAGPLSLMGTYTDAGANVNASTATAAAYPTAFKAGSLNGSYDFGFLKAFAQYTSFKYGSNSQQTVANLTSVSKANSYQLGVSAPVTASGTIMASYGQAKYKALGDDATNKIFSVGYD</sequence>
<evidence type="ECO:0000313" key="14">
    <source>
        <dbReference type="Proteomes" id="UP000294593"/>
    </source>
</evidence>
<feature type="domain" description="Porin" evidence="12">
    <location>
        <begin position="9"/>
        <end position="324"/>
    </location>
</feature>
<dbReference type="OrthoDB" id="6975458at2"/>
<comment type="subunit">
    <text evidence="2">Homotrimer.</text>
</comment>
<dbReference type="Pfam" id="PF13609">
    <property type="entry name" value="Porin_4"/>
    <property type="match status" value="1"/>
</dbReference>
<dbReference type="Gene3D" id="2.40.160.10">
    <property type="entry name" value="Porin"/>
    <property type="match status" value="1"/>
</dbReference>
<keyword evidence="7" id="KW-0406">Ion transport</keyword>
<dbReference type="EMBL" id="SNXW01000010">
    <property type="protein sequence ID" value="TDP80876.1"/>
    <property type="molecule type" value="Genomic_DNA"/>
</dbReference>
<dbReference type="PANTHER" id="PTHR34501">
    <property type="entry name" value="PROTEIN YDDL-RELATED"/>
    <property type="match status" value="1"/>
</dbReference>
<comment type="subcellular location">
    <subcellularLocation>
        <location evidence="1">Cell outer membrane</location>
        <topology evidence="1">Multi-pass membrane protein</topology>
    </subcellularLocation>
</comment>
<keyword evidence="5" id="KW-0812">Transmembrane</keyword>
<keyword evidence="4" id="KW-1134">Transmembrane beta strand</keyword>
<evidence type="ECO:0000256" key="3">
    <source>
        <dbReference type="ARBA" id="ARBA00022448"/>
    </source>
</evidence>
<keyword evidence="8" id="KW-0626">Porin</keyword>
<proteinExistence type="predicted"/>
<dbReference type="PANTHER" id="PTHR34501:SF9">
    <property type="entry name" value="MAJOR OUTER MEMBRANE PROTEIN P.IA"/>
    <property type="match status" value="1"/>
</dbReference>
<evidence type="ECO:0000256" key="2">
    <source>
        <dbReference type="ARBA" id="ARBA00011233"/>
    </source>
</evidence>
<feature type="signal peptide" evidence="11">
    <location>
        <begin position="1"/>
        <end position="22"/>
    </location>
</feature>
<dbReference type="RefSeq" id="WP_133610873.1">
    <property type="nucleotide sequence ID" value="NZ_SNXW01000010.1"/>
</dbReference>
<evidence type="ECO:0000313" key="13">
    <source>
        <dbReference type="EMBL" id="TDP80876.1"/>
    </source>
</evidence>
<organism evidence="13 14">
    <name type="scientific">Aquabacterium commune</name>
    <dbReference type="NCBI Taxonomy" id="70586"/>
    <lineage>
        <taxon>Bacteria</taxon>
        <taxon>Pseudomonadati</taxon>
        <taxon>Pseudomonadota</taxon>
        <taxon>Betaproteobacteria</taxon>
        <taxon>Burkholderiales</taxon>
        <taxon>Aquabacterium</taxon>
    </lineage>
</organism>